<reference evidence="1" key="1">
    <citation type="journal article" date="2024" name="Int. J. Syst. Evol. Microbiol.">
        <title>Turicibacter faecis sp. nov., isolated from faeces of heart failure mouse model.</title>
        <authorList>
            <person name="Imamura Y."/>
            <person name="Motooka D."/>
            <person name="Nakajima Y."/>
            <person name="Ito S."/>
            <person name="Kitakaze M."/>
            <person name="Iida T."/>
            <person name="Nakamura S."/>
        </authorList>
    </citation>
    <scope>NUCLEOTIDE SEQUENCE</scope>
    <source>
        <strain evidence="1">TC023</strain>
    </source>
</reference>
<dbReference type="RefSeq" id="WP_262950643.1">
    <property type="nucleotide sequence ID" value="NZ_AP028127.1"/>
</dbReference>
<keyword evidence="2" id="KW-1185">Reference proteome</keyword>
<gene>
    <name evidence="1" type="ORF">T23_08520</name>
</gene>
<proteinExistence type="predicted"/>
<dbReference type="EMBL" id="AP028127">
    <property type="protein sequence ID" value="BEH90750.1"/>
    <property type="molecule type" value="Genomic_DNA"/>
</dbReference>
<protein>
    <submittedName>
        <fullName evidence="1">Uncharacterized protein</fullName>
    </submittedName>
</protein>
<organism evidence="1 2">
    <name type="scientific">Turicibacter faecis</name>
    <dbReference type="NCBI Taxonomy" id="2963365"/>
    <lineage>
        <taxon>Bacteria</taxon>
        <taxon>Bacillati</taxon>
        <taxon>Bacillota</taxon>
        <taxon>Erysipelotrichia</taxon>
        <taxon>Erysipelotrichales</taxon>
        <taxon>Turicibacteraceae</taxon>
        <taxon>Turicibacter</taxon>
    </lineage>
</organism>
<dbReference type="Gene3D" id="2.130.10.10">
    <property type="entry name" value="YVTN repeat-like/Quinoprotein amine dehydrogenase"/>
    <property type="match status" value="1"/>
</dbReference>
<evidence type="ECO:0000313" key="1">
    <source>
        <dbReference type="EMBL" id="BEH90750.1"/>
    </source>
</evidence>
<dbReference type="InterPro" id="IPR015943">
    <property type="entry name" value="WD40/YVTN_repeat-like_dom_sf"/>
</dbReference>
<dbReference type="SUPFAM" id="SSF50939">
    <property type="entry name" value="Sialidases"/>
    <property type="match status" value="1"/>
</dbReference>
<dbReference type="InterPro" id="IPR036278">
    <property type="entry name" value="Sialidase_sf"/>
</dbReference>
<sequence length="500" mass="56992">MLCFEKLNAIKGFDMWNPVNAHQNNYAWSMAEMGDYIYVGTCRNMFTSMLSLAKRPLLGQVQTTGLDNNAEIWRYKKDGTQGWQRVFKTHPYDKSFGFRAMTVHESKYSTALYAATIGERVYIYKSIDGVTWKKLRTPQVVGGSSRSFASLNGRLYVSTLQEGIGGKNSYLYSSADPEFEPFKLVMDPHHPYFQKDKNPMGGIDALEVFNHKLYLGVSGENGAEVWRSMEGQPAMNKWIKIGDAGFGDGMNQEIMSMGTFKNHLYVALTKKFPLALFAPLGFDLVRFDRCDCWELIVGGRPMKPTHPKTGERTTSLSGFKSGFNSPFNVYGWQLLAYQDQLILTTFDDSVNMKLMRDVFIQRKEGLIQRIGQEKYQQLVCLYGEIICLLEKYQYPKGFDLYVSKDGIHFRPEVLSGLNNPYSYGGRTLLVSQEDELYVGTANPYEGCDVYRGEIIGCQPYFTDGQLQSYFEQLEALTCELQCLYPDLIRLLSELFVTSKK</sequence>
<evidence type="ECO:0000313" key="2">
    <source>
        <dbReference type="Proteomes" id="UP001432099"/>
    </source>
</evidence>
<accession>A0ABN6ZG35</accession>
<name>A0ABN6ZG35_9FIRM</name>
<dbReference type="Proteomes" id="UP001432099">
    <property type="component" value="Chromosome"/>
</dbReference>